<organism evidence="6 7">
    <name type="scientific">Kineosporia corallincola</name>
    <dbReference type="NCBI Taxonomy" id="2835133"/>
    <lineage>
        <taxon>Bacteria</taxon>
        <taxon>Bacillati</taxon>
        <taxon>Actinomycetota</taxon>
        <taxon>Actinomycetes</taxon>
        <taxon>Kineosporiales</taxon>
        <taxon>Kineosporiaceae</taxon>
        <taxon>Kineosporia</taxon>
    </lineage>
</organism>
<protein>
    <submittedName>
        <fullName evidence="6">AAA family ATPase</fullName>
    </submittedName>
</protein>
<feature type="coiled-coil region" evidence="1">
    <location>
        <begin position="439"/>
        <end position="466"/>
    </location>
</feature>
<sequence length="1463" mass="160476">MGDRSEMVLDRTRRLLTFLAAAARDVTVRPVRDVFRHDGPPPLTPADVPGHPRVRLAAPDRAAWLEVGKVAPPPGPPAVPGRLAPHVSTGAHQPVLAPGAPAELELPFHTWLRDAWQPWADAASSTRSARALYERLFTLHLEAERRQSTHELVWGHSVLAWNLSGEVVRHPLLLTGVLLELDAATGALCVLPDGPPELQLAPLEGLDLPVLAELNRLTEQVAAEPFEVWDEPARQALNQSLLAPLHLDAGVTGQIPEPGEVPVIADTWVLFLRRRPTRHERFYLQLAGRLRDDAVLPQALAAVVADDDELRAAQDELGQLPGDETWRPVGERLLMPLPANAEQERIARQLARERGVTVQGPPGTGKSHTIANLVSHLLAHGKRVLVTAQNEQALTVLRDKIPEDLRDLSIAVLGSSGGAMEQLWASAQAVQDIASQVDVDVETRAVAALEAELDRVREQLRGVELAVLEALRTEDAEWDLPAGPEKAPQVARWLTEHESTLGLIPDELPVEAVPPLSPPELTRLFELSEQLRPADVHALRTSRPPGDLPTADRLAGLTSRLDDLRHDVADLEQSGVVVRALDETGPERLAELRSMTDDANTRLAALETPWLLKIRAEIRDSAQGGQTWAARAEQLRQRTGTANELQRALFGHEIVLPAGDPHEQRRTLRELGQRFAAGKALPRFGGGDLKQFHAGALIDGRPLRTPEDTALALTRLELADERAATRRMLTQLGFTDIPPDDADFLHRATLLAEQVAEAVDWELTRLPALLTRLRPLLPQLRPDLTTADLRGLAELLAAARARQEERAVTAELAGLAARLRSGAEDLGASPLWNTLRTALDRRDWGSWGGALAEAARLTALEPLAADQRSLAARLATVAPGWSAAIVATGADPEVVGPVSRAARVWRWRTTATWLDELLRAGDLARLQSQVIALQQREQALVLQRARRGAGLGLRRNLRDPNRRALAAWLRALGKRGKGTGRYAPHWESEARRFMPGAMGAVPVWIMPVHRVIENFDPLVTEPFDVVIVDESSQCDLLSVGVLALGAKAVVVGDDQQTSPAAVGVNQERIIQLQNAHLSDVGVKSLLTVDQSLYALSELIFPSTILLREHFRCVPEIIEFSNRYYDGDILPLREPSTAAIGAPLRLIRTMDGATTGSASGDRINRAEARALVEQVLTCHRDRAYDGMTFGVVTVQGSAQAPLIENMLRERLGPEAFAQRRLRVGSPAAFQGDERNVVFVSMVADDATWAATKNADKQRINVAASRAQDQLWVFHTVEPGRLHADDQRRALMEYVRDAGSATVEAHDLEARTESEFELAVLRELLRAGYQVQVQHQVGRYRIDLVVVGRSGRLAVECDGDRYHGADRWEADIRRQRQLERLGWTFWRIRASEFYRERALTVATLIERLEQHGIEPRERRRAESSTAESSTAESSTAGSAPAASATAESSAGAPPDVIDLDAQARS</sequence>
<dbReference type="InterPro" id="IPR027417">
    <property type="entry name" value="P-loop_NTPase"/>
</dbReference>
<keyword evidence="1" id="KW-0175">Coiled coil</keyword>
<dbReference type="InterPro" id="IPR045055">
    <property type="entry name" value="DNA2/NAM7-like"/>
</dbReference>
<dbReference type="Proteomes" id="UP001197247">
    <property type="component" value="Unassembled WGS sequence"/>
</dbReference>
<evidence type="ECO:0000313" key="6">
    <source>
        <dbReference type="EMBL" id="MBT0771177.1"/>
    </source>
</evidence>
<feature type="domain" description="Restriction endonuclease type II-like" evidence="5">
    <location>
        <begin position="1314"/>
        <end position="1406"/>
    </location>
</feature>
<evidence type="ECO:0000259" key="3">
    <source>
        <dbReference type="Pfam" id="PF13086"/>
    </source>
</evidence>
<feature type="region of interest" description="Disordered" evidence="2">
    <location>
        <begin position="1411"/>
        <end position="1463"/>
    </location>
</feature>
<dbReference type="EMBL" id="JAHBAY010000008">
    <property type="protein sequence ID" value="MBT0771177.1"/>
    <property type="molecule type" value="Genomic_DNA"/>
</dbReference>
<reference evidence="6 7" key="1">
    <citation type="submission" date="2021-05" db="EMBL/GenBank/DDBJ databases">
        <title>Kineosporia and Streptomyces sp. nov. two new marine actinobacteria isolated from Coral.</title>
        <authorList>
            <person name="Buangrab K."/>
            <person name="Sutthacheep M."/>
            <person name="Yeemin T."/>
            <person name="Harunari E."/>
            <person name="Igarashi Y."/>
            <person name="Kanchanasin P."/>
            <person name="Tanasupawat S."/>
            <person name="Phongsopitanun W."/>
        </authorList>
    </citation>
    <scope>NUCLEOTIDE SEQUENCE [LARGE SCALE GENOMIC DNA]</scope>
    <source>
        <strain evidence="6 7">J2-2</strain>
    </source>
</reference>
<evidence type="ECO:0000259" key="5">
    <source>
        <dbReference type="Pfam" id="PF18741"/>
    </source>
</evidence>
<dbReference type="InterPro" id="IPR041677">
    <property type="entry name" value="DNA2/NAM7_AAA_11"/>
</dbReference>
<dbReference type="CDD" id="cd18808">
    <property type="entry name" value="SF1_C_Upf1"/>
    <property type="match status" value="1"/>
</dbReference>
<accession>A0ABS5TJB3</accession>
<dbReference type="Gene3D" id="3.40.960.10">
    <property type="entry name" value="VSR Endonuclease"/>
    <property type="match status" value="1"/>
</dbReference>
<dbReference type="RefSeq" id="WP_214157476.1">
    <property type="nucleotide sequence ID" value="NZ_JAHBAY010000008.1"/>
</dbReference>
<name>A0ABS5TJB3_9ACTN</name>
<feature type="domain" description="DNA2/NAM7 helicase helicase" evidence="3">
    <location>
        <begin position="340"/>
        <end position="460"/>
    </location>
</feature>
<evidence type="ECO:0000259" key="4">
    <source>
        <dbReference type="Pfam" id="PF13087"/>
    </source>
</evidence>
<evidence type="ECO:0000256" key="1">
    <source>
        <dbReference type="SAM" id="Coils"/>
    </source>
</evidence>
<dbReference type="Gene3D" id="3.40.50.300">
    <property type="entry name" value="P-loop containing nucleotide triphosphate hydrolases"/>
    <property type="match status" value="3"/>
</dbReference>
<evidence type="ECO:0000313" key="7">
    <source>
        <dbReference type="Proteomes" id="UP001197247"/>
    </source>
</evidence>
<dbReference type="PANTHER" id="PTHR10887">
    <property type="entry name" value="DNA2/NAM7 HELICASE FAMILY"/>
    <property type="match status" value="1"/>
</dbReference>
<feature type="compositionally biased region" description="Basic and acidic residues" evidence="2">
    <location>
        <begin position="1411"/>
        <end position="1420"/>
    </location>
</feature>
<dbReference type="InterPro" id="IPR011335">
    <property type="entry name" value="Restrct_endonuc-II-like"/>
</dbReference>
<keyword evidence="7" id="KW-1185">Reference proteome</keyword>
<dbReference type="InterPro" id="IPR049468">
    <property type="entry name" value="Restrct_endonuc-II-like_dom"/>
</dbReference>
<dbReference type="Pfam" id="PF13087">
    <property type="entry name" value="AAA_12"/>
    <property type="match status" value="1"/>
</dbReference>
<proteinExistence type="predicted"/>
<feature type="domain" description="DNA2/NAM7 helicase-like C-terminal" evidence="4">
    <location>
        <begin position="1102"/>
        <end position="1272"/>
    </location>
</feature>
<feature type="compositionally biased region" description="Low complexity" evidence="2">
    <location>
        <begin position="1421"/>
        <end position="1452"/>
    </location>
</feature>
<gene>
    <name evidence="6" type="ORF">KIH74_19710</name>
</gene>
<dbReference type="SUPFAM" id="SSF52540">
    <property type="entry name" value="P-loop containing nucleoside triphosphate hydrolases"/>
    <property type="match status" value="1"/>
</dbReference>
<dbReference type="InterPro" id="IPR047187">
    <property type="entry name" value="SF1_C_Upf1"/>
</dbReference>
<dbReference type="Pfam" id="PF18741">
    <property type="entry name" value="MTES_1575"/>
    <property type="match status" value="1"/>
</dbReference>
<comment type="caution">
    <text evidence="6">The sequence shown here is derived from an EMBL/GenBank/DDBJ whole genome shotgun (WGS) entry which is preliminary data.</text>
</comment>
<dbReference type="SUPFAM" id="SSF52980">
    <property type="entry name" value="Restriction endonuclease-like"/>
    <property type="match status" value="1"/>
</dbReference>
<dbReference type="Pfam" id="PF13086">
    <property type="entry name" value="AAA_11"/>
    <property type="match status" value="1"/>
</dbReference>
<dbReference type="InterPro" id="IPR041679">
    <property type="entry name" value="DNA2/NAM7-like_C"/>
</dbReference>
<evidence type="ECO:0000256" key="2">
    <source>
        <dbReference type="SAM" id="MobiDB-lite"/>
    </source>
</evidence>